<dbReference type="Pfam" id="PF02518">
    <property type="entry name" value="HATPase_c"/>
    <property type="match status" value="1"/>
</dbReference>
<dbReference type="Pfam" id="PF01627">
    <property type="entry name" value="Hpt"/>
    <property type="match status" value="1"/>
</dbReference>
<evidence type="ECO:0000256" key="12">
    <source>
        <dbReference type="SAM" id="MobiDB-lite"/>
    </source>
</evidence>
<keyword evidence="4" id="KW-0145">Chemotaxis</keyword>
<dbReference type="Gene3D" id="2.30.30.40">
    <property type="entry name" value="SH3 Domains"/>
    <property type="match status" value="1"/>
</dbReference>
<dbReference type="InterPro" id="IPR035891">
    <property type="entry name" value="CheY-binding_CheA"/>
</dbReference>
<dbReference type="SUPFAM" id="SSF55052">
    <property type="entry name" value="CheY-binding domain of CheA"/>
    <property type="match status" value="1"/>
</dbReference>
<dbReference type="InterPro" id="IPR036097">
    <property type="entry name" value="HisK_dim/P_sf"/>
</dbReference>
<proteinExistence type="predicted"/>
<dbReference type="SUPFAM" id="SSF50341">
    <property type="entry name" value="CheW-like"/>
    <property type="match status" value="1"/>
</dbReference>
<keyword evidence="10" id="KW-0902">Two-component regulatory system</keyword>
<reference evidence="16 17" key="1">
    <citation type="submission" date="2024-08" db="EMBL/GenBank/DDBJ databases">
        <authorList>
            <person name="Arias E."/>
        </authorList>
    </citation>
    <scope>NUCLEOTIDE SEQUENCE [LARGE SCALE GENOMIC DNA]</scope>
    <source>
        <strain evidence="16 17">FAM 24106</strain>
    </source>
</reference>
<feature type="domain" description="CheW-like" evidence="14">
    <location>
        <begin position="542"/>
        <end position="674"/>
    </location>
</feature>
<dbReference type="Gene3D" id="1.10.287.560">
    <property type="entry name" value="Histidine kinase CheA-like, homodimeric domain"/>
    <property type="match status" value="1"/>
</dbReference>
<dbReference type="PANTHER" id="PTHR43395:SF1">
    <property type="entry name" value="CHEMOTAXIS PROTEIN CHEA"/>
    <property type="match status" value="1"/>
</dbReference>
<dbReference type="InterPro" id="IPR036061">
    <property type="entry name" value="CheW-like_dom_sf"/>
</dbReference>
<evidence type="ECO:0000256" key="8">
    <source>
        <dbReference type="ARBA" id="ARBA00022777"/>
    </source>
</evidence>
<accession>A0ABW8UIS5</accession>
<sequence length="677" mass="75626">MDDNSAYRDLFFEETDSNLEILNEEVLRLEKNPEDTEIIDSIFRSAHTLKGMAATMGYNTMAKLTHSVENVFELFKSKKAKVDTETVSLVFDCLDTLTDIVEALRADESDELDIANLVSRLENVANQKNTEAASVETTTETKSKEIDLVLSNLEESDFTVINQAEQTDYQAYVITVKVDSDSFMKAARAFLVMNKLEQEGDIIYTEPSADKIEEGDFEDYFKMILLSKLDQSDIKNNILETSEIDEVQIAIFDKTQSLRSAKKVPVEAEVSNETDKVKDKSQDVSKKEAPKKSISKQTIRVDLTRLDQFMNLVSELVIHRTRLEDLSEKEKLHELSEPLTEVGRITTELQELVLQLRMQPFNVVLQRFPRMLRDLANELGKEIQLVTEGEDTELDRTVISEIGEPLIHLLRNSADHGIEMPDERERLGKPRLGTVKLAAYPEGNRVVVTLSDDGKGLNPEYIKASAEKKGVSTLGLSDEEIQQLIFHPGFSTAAKVTGISGRGVGMDAVKEKISSLNGTIETVSEVGKGTTFKIILPLTLSIIQALLVRTGGETFALPQAIIDKVNRFDEEEAIQVHQGEVYKYKDTTIPITRLTNALNLDDSNYTSPHIIIVSIGDEKHGLVVDELVQQKEIVIKKLGKELGVMKHFLGATIMGDGSISLILDLTSICKGRKEAKQ</sequence>
<dbReference type="PROSITE" id="PS50894">
    <property type="entry name" value="HPT"/>
    <property type="match status" value="1"/>
</dbReference>
<evidence type="ECO:0000256" key="11">
    <source>
        <dbReference type="PROSITE-ProRule" id="PRU00110"/>
    </source>
</evidence>
<evidence type="ECO:0000259" key="14">
    <source>
        <dbReference type="PROSITE" id="PS50851"/>
    </source>
</evidence>
<dbReference type="InterPro" id="IPR004105">
    <property type="entry name" value="CheA-like_dim"/>
</dbReference>
<evidence type="ECO:0000256" key="10">
    <source>
        <dbReference type="ARBA" id="ARBA00023012"/>
    </source>
</evidence>
<evidence type="ECO:0000256" key="2">
    <source>
        <dbReference type="ARBA" id="ARBA00012438"/>
    </source>
</evidence>
<dbReference type="InterPro" id="IPR036890">
    <property type="entry name" value="HATPase_C_sf"/>
</dbReference>
<dbReference type="SMART" id="SM00073">
    <property type="entry name" value="HPT"/>
    <property type="match status" value="1"/>
</dbReference>
<dbReference type="SMART" id="SM00260">
    <property type="entry name" value="CheW"/>
    <property type="match status" value="1"/>
</dbReference>
<dbReference type="InterPro" id="IPR002545">
    <property type="entry name" value="CheW-lke_dom"/>
</dbReference>
<evidence type="ECO:0000256" key="1">
    <source>
        <dbReference type="ARBA" id="ARBA00000085"/>
    </source>
</evidence>
<dbReference type="Pfam" id="PF02895">
    <property type="entry name" value="H-kinase_dim"/>
    <property type="match status" value="1"/>
</dbReference>
<protein>
    <recommendedName>
        <fullName evidence="3">Chemotaxis protein CheA</fullName>
        <ecNumber evidence="2">2.7.13.3</ecNumber>
    </recommendedName>
</protein>
<organism evidence="16 17">
    <name type="scientific">Marinilactibacillus psychrotolerans</name>
    <dbReference type="NCBI Taxonomy" id="191770"/>
    <lineage>
        <taxon>Bacteria</taxon>
        <taxon>Bacillati</taxon>
        <taxon>Bacillota</taxon>
        <taxon>Bacilli</taxon>
        <taxon>Lactobacillales</taxon>
        <taxon>Carnobacteriaceae</taxon>
        <taxon>Marinilactibacillus</taxon>
    </lineage>
</organism>
<dbReference type="SUPFAM" id="SSF47226">
    <property type="entry name" value="Histidine-containing phosphotransfer domain, HPT domain"/>
    <property type="match status" value="1"/>
</dbReference>
<keyword evidence="5 11" id="KW-0597">Phosphoprotein</keyword>
<feature type="compositionally biased region" description="Basic and acidic residues" evidence="12">
    <location>
        <begin position="273"/>
        <end position="291"/>
    </location>
</feature>
<dbReference type="PROSITE" id="PS50109">
    <property type="entry name" value="HIS_KIN"/>
    <property type="match status" value="1"/>
</dbReference>
<feature type="domain" description="HPt" evidence="15">
    <location>
        <begin position="1"/>
        <end position="104"/>
    </location>
</feature>
<dbReference type="InterPro" id="IPR036641">
    <property type="entry name" value="HPT_dom_sf"/>
</dbReference>
<evidence type="ECO:0000259" key="15">
    <source>
        <dbReference type="PROSITE" id="PS50894"/>
    </source>
</evidence>
<dbReference type="PROSITE" id="PS50851">
    <property type="entry name" value="CHEW"/>
    <property type="match status" value="1"/>
</dbReference>
<evidence type="ECO:0000313" key="16">
    <source>
        <dbReference type="EMBL" id="MFL2102813.1"/>
    </source>
</evidence>
<keyword evidence="8" id="KW-0418">Kinase</keyword>
<dbReference type="SUPFAM" id="SSF47384">
    <property type="entry name" value="Homodimeric domain of signal transducing histidine kinase"/>
    <property type="match status" value="1"/>
</dbReference>
<evidence type="ECO:0000256" key="6">
    <source>
        <dbReference type="ARBA" id="ARBA00022679"/>
    </source>
</evidence>
<dbReference type="RefSeq" id="WP_407142090.1">
    <property type="nucleotide sequence ID" value="NZ_JBGQQI010000020.1"/>
</dbReference>
<evidence type="ECO:0000313" key="17">
    <source>
        <dbReference type="Proteomes" id="UP001625374"/>
    </source>
</evidence>
<dbReference type="InterPro" id="IPR004358">
    <property type="entry name" value="Sig_transdc_His_kin-like_C"/>
</dbReference>
<evidence type="ECO:0000256" key="3">
    <source>
        <dbReference type="ARBA" id="ARBA00021495"/>
    </source>
</evidence>
<dbReference type="EC" id="2.7.13.3" evidence="2"/>
<dbReference type="EMBL" id="JBGQQK010000014">
    <property type="protein sequence ID" value="MFL2102813.1"/>
    <property type="molecule type" value="Genomic_DNA"/>
</dbReference>
<comment type="catalytic activity">
    <reaction evidence="1">
        <text>ATP + protein L-histidine = ADP + protein N-phospho-L-histidine.</text>
        <dbReference type="EC" id="2.7.13.3"/>
    </reaction>
</comment>
<keyword evidence="17" id="KW-1185">Reference proteome</keyword>
<dbReference type="Gene3D" id="3.30.70.1110">
    <property type="entry name" value="Histidine kinase CheA-like, P2 response regulator-binding domain"/>
    <property type="match status" value="1"/>
</dbReference>
<evidence type="ECO:0000256" key="7">
    <source>
        <dbReference type="ARBA" id="ARBA00022741"/>
    </source>
</evidence>
<dbReference type="PRINTS" id="PR00344">
    <property type="entry name" value="BCTRLSENSOR"/>
</dbReference>
<gene>
    <name evidence="16" type="ORF">ACEN37_06040</name>
</gene>
<dbReference type="InterPro" id="IPR010808">
    <property type="entry name" value="CheA_P2-bd"/>
</dbReference>
<dbReference type="SUPFAM" id="SSF55874">
    <property type="entry name" value="ATPase domain of HSP90 chaperone/DNA topoisomerase II/histidine kinase"/>
    <property type="match status" value="1"/>
</dbReference>
<dbReference type="Pfam" id="PF07194">
    <property type="entry name" value="P2"/>
    <property type="match status" value="1"/>
</dbReference>
<dbReference type="InterPro" id="IPR008207">
    <property type="entry name" value="Sig_transdc_His_kin_Hpt_dom"/>
</dbReference>
<dbReference type="SMART" id="SM01231">
    <property type="entry name" value="H-kinase_dim"/>
    <property type="match status" value="1"/>
</dbReference>
<evidence type="ECO:0000259" key="13">
    <source>
        <dbReference type="PROSITE" id="PS50109"/>
    </source>
</evidence>
<dbReference type="PANTHER" id="PTHR43395">
    <property type="entry name" value="SENSOR HISTIDINE KINASE CHEA"/>
    <property type="match status" value="1"/>
</dbReference>
<keyword evidence="6" id="KW-0808">Transferase</keyword>
<evidence type="ECO:0000256" key="9">
    <source>
        <dbReference type="ARBA" id="ARBA00022840"/>
    </source>
</evidence>
<dbReference type="Gene3D" id="1.20.120.160">
    <property type="entry name" value="HPT domain"/>
    <property type="match status" value="1"/>
</dbReference>
<keyword evidence="7" id="KW-0547">Nucleotide-binding</keyword>
<feature type="domain" description="Histidine kinase" evidence="13">
    <location>
        <begin position="294"/>
        <end position="540"/>
    </location>
</feature>
<dbReference type="CDD" id="cd00088">
    <property type="entry name" value="HPT"/>
    <property type="match status" value="1"/>
</dbReference>
<dbReference type="InterPro" id="IPR037006">
    <property type="entry name" value="CheA-like_homodim_sf"/>
</dbReference>
<dbReference type="Proteomes" id="UP001625374">
    <property type="component" value="Unassembled WGS sequence"/>
</dbReference>
<dbReference type="InterPro" id="IPR037052">
    <property type="entry name" value="CheA-like_P2_sf"/>
</dbReference>
<keyword evidence="9" id="KW-0067">ATP-binding</keyword>
<name>A0ABW8UIS5_9LACT</name>
<dbReference type="InterPro" id="IPR003594">
    <property type="entry name" value="HATPase_dom"/>
</dbReference>
<evidence type="ECO:0000256" key="4">
    <source>
        <dbReference type="ARBA" id="ARBA00022500"/>
    </source>
</evidence>
<dbReference type="CDD" id="cd16916">
    <property type="entry name" value="HATPase_CheA-like"/>
    <property type="match status" value="1"/>
</dbReference>
<evidence type="ECO:0000256" key="5">
    <source>
        <dbReference type="ARBA" id="ARBA00022553"/>
    </source>
</evidence>
<dbReference type="SMART" id="SM00387">
    <property type="entry name" value="HATPase_c"/>
    <property type="match status" value="1"/>
</dbReference>
<dbReference type="Gene3D" id="3.30.565.10">
    <property type="entry name" value="Histidine kinase-like ATPase, C-terminal domain"/>
    <property type="match status" value="1"/>
</dbReference>
<dbReference type="InterPro" id="IPR005467">
    <property type="entry name" value="His_kinase_dom"/>
</dbReference>
<dbReference type="InterPro" id="IPR051315">
    <property type="entry name" value="Bact_Chemotaxis_CheA"/>
</dbReference>
<dbReference type="Pfam" id="PF01584">
    <property type="entry name" value="CheW"/>
    <property type="match status" value="1"/>
</dbReference>
<feature type="modified residue" description="Phosphohistidine" evidence="11">
    <location>
        <position position="47"/>
    </location>
</feature>
<comment type="caution">
    <text evidence="16">The sequence shown here is derived from an EMBL/GenBank/DDBJ whole genome shotgun (WGS) entry which is preliminary data.</text>
</comment>
<feature type="region of interest" description="Disordered" evidence="12">
    <location>
        <begin position="269"/>
        <end position="291"/>
    </location>
</feature>